<feature type="region of interest" description="Disordered" evidence="2">
    <location>
        <begin position="1"/>
        <end position="27"/>
    </location>
</feature>
<dbReference type="AlphaFoldDB" id="A0AAE1GJB7"/>
<dbReference type="Proteomes" id="UP001286313">
    <property type="component" value="Unassembled WGS sequence"/>
</dbReference>
<evidence type="ECO:0000256" key="2">
    <source>
        <dbReference type="SAM" id="MobiDB-lite"/>
    </source>
</evidence>
<dbReference type="GO" id="GO:0003677">
    <property type="term" value="F:DNA binding"/>
    <property type="evidence" value="ECO:0007669"/>
    <property type="project" value="TreeGrafter"/>
</dbReference>
<dbReference type="InterPro" id="IPR009057">
    <property type="entry name" value="Homeodomain-like_sf"/>
</dbReference>
<feature type="domain" description="DDE-1" evidence="3">
    <location>
        <begin position="233"/>
        <end position="385"/>
    </location>
</feature>
<sequence length="818" mass="92613">MSAKPPKKKAKGPQQRGKTRPSPPAYRQEDILKAIEDLENYGMSIRAVGRKYNIPEATLRHKLSGYHSMDGKRGPKPLLSNAEEEILVNYIKGACRRAHPVTKKNVLSAVERILQEEAEHGYERKRPPSFTGNTPKQKWWTLFLKRHPTLSFRTPEALTSARKNVSVRKIKEWFTNAHDYFSEINALDALQDPARNFNIDESGFCLSPIHGKVVVPKGEKHVFEETSIHHKQNLTVLGCICADGSLPPPMIIYPRKRVSANIVEKFPVGYEFTVGKSEKGYITYETLFEYLCNSFHDWLNVHNVKRPVIVWTDWHETRNNYFLAKTLNELNVILYGLPPNTTHFLQPLDVSVFGPLKKEWTKAVKLWEQHHHDEVLTQINFAEVLLPVYYSHVTPDKIKAGFDKCGLLPFNPERPDYSKLQAAAAQKEHYSTIFEGVDQGGFKEIGTQTCMALISRGTQTNVASPVTTTTERKEHYNFTGSMCDLVIEYKAYAPLKETYKGASFIYPTIGLPEFVNSPPPMRRTSSDVSPHMGNSLNHKFYPERRPGHGPKVIRNELDRVFSISSNKMISHLQRQRENKENAQDKKGKKATAKKGTAKKGTAKKGAAKKGVAKKKKHRADTPLSSRSNSPDLPRLDYSPELGVAPLPHPESYSPELGVPPGLHPELGDPGPSCSRPELSDMDDDDTAISLHDSSDDSIILRKDEPEVIKIPVEEPSVNSWIGVKVEKMCKSHKGRPLTPYEIYIARVKQVDEEGLTVSFLKEKHKDFFVTPDEEELSYPVKREEVVVLEPPVSVCENRTYGFKFDKDMRVAVQAYFAK</sequence>
<feature type="compositionally biased region" description="Basic residues" evidence="2">
    <location>
        <begin position="1"/>
        <end position="11"/>
    </location>
</feature>
<evidence type="ECO:0000313" key="5">
    <source>
        <dbReference type="Proteomes" id="UP001286313"/>
    </source>
</evidence>
<dbReference type="PANTHER" id="PTHR19303:SF74">
    <property type="entry name" value="POGO TRANSPOSABLE ELEMENT WITH KRAB DOMAIN"/>
    <property type="match status" value="1"/>
</dbReference>
<evidence type="ECO:0000313" key="4">
    <source>
        <dbReference type="EMBL" id="KAK3892922.1"/>
    </source>
</evidence>
<dbReference type="GO" id="GO:0005634">
    <property type="term" value="C:nucleus"/>
    <property type="evidence" value="ECO:0007669"/>
    <property type="project" value="UniProtKB-SubCell"/>
</dbReference>
<dbReference type="SUPFAM" id="SSF46689">
    <property type="entry name" value="Homeodomain-like"/>
    <property type="match status" value="1"/>
</dbReference>
<name>A0AAE1GJB7_PETCI</name>
<dbReference type="Pfam" id="PF03184">
    <property type="entry name" value="DDE_1"/>
    <property type="match status" value="1"/>
</dbReference>
<dbReference type="Gene3D" id="1.10.10.60">
    <property type="entry name" value="Homeodomain-like"/>
    <property type="match status" value="1"/>
</dbReference>
<accession>A0AAE1GJB7</accession>
<evidence type="ECO:0000259" key="3">
    <source>
        <dbReference type="Pfam" id="PF03184"/>
    </source>
</evidence>
<feature type="compositionally biased region" description="Polar residues" evidence="2">
    <location>
        <begin position="526"/>
        <end position="537"/>
    </location>
</feature>
<comment type="subcellular location">
    <subcellularLocation>
        <location evidence="1">Nucleus</location>
    </subcellularLocation>
</comment>
<dbReference type="PANTHER" id="PTHR19303">
    <property type="entry name" value="TRANSPOSON"/>
    <property type="match status" value="1"/>
</dbReference>
<evidence type="ECO:0000256" key="1">
    <source>
        <dbReference type="ARBA" id="ARBA00004123"/>
    </source>
</evidence>
<gene>
    <name evidence="4" type="ORF">Pcinc_003228</name>
</gene>
<feature type="region of interest" description="Disordered" evidence="2">
    <location>
        <begin position="571"/>
        <end position="692"/>
    </location>
</feature>
<dbReference type="InterPro" id="IPR004875">
    <property type="entry name" value="DDE_SF_endonuclease_dom"/>
</dbReference>
<keyword evidence="5" id="KW-1185">Reference proteome</keyword>
<comment type="caution">
    <text evidence="4">The sequence shown here is derived from an EMBL/GenBank/DDBJ whole genome shotgun (WGS) entry which is preliminary data.</text>
</comment>
<proteinExistence type="predicted"/>
<feature type="compositionally biased region" description="Basic residues" evidence="2">
    <location>
        <begin position="586"/>
        <end position="618"/>
    </location>
</feature>
<dbReference type="EMBL" id="JAWQEG010000239">
    <property type="protein sequence ID" value="KAK3892922.1"/>
    <property type="molecule type" value="Genomic_DNA"/>
</dbReference>
<dbReference type="InterPro" id="IPR036397">
    <property type="entry name" value="RNaseH_sf"/>
</dbReference>
<feature type="compositionally biased region" description="Basic and acidic residues" evidence="2">
    <location>
        <begin position="574"/>
        <end position="585"/>
    </location>
</feature>
<feature type="region of interest" description="Disordered" evidence="2">
    <location>
        <begin position="517"/>
        <end position="551"/>
    </location>
</feature>
<organism evidence="4 5">
    <name type="scientific">Petrolisthes cinctipes</name>
    <name type="common">Flat porcelain crab</name>
    <dbReference type="NCBI Taxonomy" id="88211"/>
    <lineage>
        <taxon>Eukaryota</taxon>
        <taxon>Metazoa</taxon>
        <taxon>Ecdysozoa</taxon>
        <taxon>Arthropoda</taxon>
        <taxon>Crustacea</taxon>
        <taxon>Multicrustacea</taxon>
        <taxon>Malacostraca</taxon>
        <taxon>Eumalacostraca</taxon>
        <taxon>Eucarida</taxon>
        <taxon>Decapoda</taxon>
        <taxon>Pleocyemata</taxon>
        <taxon>Anomura</taxon>
        <taxon>Galatheoidea</taxon>
        <taxon>Porcellanidae</taxon>
        <taxon>Petrolisthes</taxon>
    </lineage>
</organism>
<protein>
    <recommendedName>
        <fullName evidence="3">DDE-1 domain-containing protein</fullName>
    </recommendedName>
</protein>
<reference evidence="4" key="1">
    <citation type="submission" date="2023-10" db="EMBL/GenBank/DDBJ databases">
        <title>Genome assemblies of two species of porcelain crab, Petrolisthes cinctipes and Petrolisthes manimaculis (Anomura: Porcellanidae).</title>
        <authorList>
            <person name="Angst P."/>
        </authorList>
    </citation>
    <scope>NUCLEOTIDE SEQUENCE</scope>
    <source>
        <strain evidence="4">PB745_01</strain>
        <tissue evidence="4">Gill</tissue>
    </source>
</reference>
<dbReference type="Gene3D" id="3.30.420.10">
    <property type="entry name" value="Ribonuclease H-like superfamily/Ribonuclease H"/>
    <property type="match status" value="1"/>
</dbReference>
<dbReference type="InterPro" id="IPR050863">
    <property type="entry name" value="CenT-Element_Derived"/>
</dbReference>